<feature type="binding site" evidence="10">
    <location>
        <position position="174"/>
    </location>
    <ligand>
        <name>a divalent metal cation</name>
        <dbReference type="ChEBI" id="CHEBI:60240"/>
    </ligand>
</feature>
<evidence type="ECO:0000313" key="13">
    <source>
        <dbReference type="Proteomes" id="UP001596022"/>
    </source>
</evidence>
<organism evidence="12 13">
    <name type="scientific">Camelliibacillus cellulosilyticus</name>
    <dbReference type="NCBI Taxonomy" id="2174486"/>
    <lineage>
        <taxon>Bacteria</taxon>
        <taxon>Bacillati</taxon>
        <taxon>Bacillota</taxon>
        <taxon>Bacilli</taxon>
        <taxon>Bacillales</taxon>
        <taxon>Sporolactobacillaceae</taxon>
        <taxon>Camelliibacillus</taxon>
    </lineage>
</organism>
<dbReference type="PROSITE" id="PS01085">
    <property type="entry name" value="RIBUL_P_3_EPIMER_1"/>
    <property type="match status" value="1"/>
</dbReference>
<proteinExistence type="inferred from homology"/>
<reference evidence="13" key="1">
    <citation type="journal article" date="2019" name="Int. J. Syst. Evol. Microbiol.">
        <title>The Global Catalogue of Microorganisms (GCM) 10K type strain sequencing project: providing services to taxonomists for standard genome sequencing and annotation.</title>
        <authorList>
            <consortium name="The Broad Institute Genomics Platform"/>
            <consortium name="The Broad Institute Genome Sequencing Center for Infectious Disease"/>
            <person name="Wu L."/>
            <person name="Ma J."/>
        </authorList>
    </citation>
    <scope>NUCLEOTIDE SEQUENCE [LARGE SCALE GENOMIC DNA]</scope>
    <source>
        <strain evidence="13">CGMCC 1.16306</strain>
    </source>
</reference>
<dbReference type="HAMAP" id="MF_02227">
    <property type="entry name" value="RPE"/>
    <property type="match status" value="1"/>
</dbReference>
<dbReference type="PANTHER" id="PTHR11749">
    <property type="entry name" value="RIBULOSE-5-PHOSPHATE-3-EPIMERASE"/>
    <property type="match status" value="1"/>
</dbReference>
<feature type="binding site" evidence="10">
    <location>
        <begin position="141"/>
        <end position="144"/>
    </location>
    <ligand>
        <name>substrate</name>
    </ligand>
</feature>
<feature type="binding site" evidence="10">
    <location>
        <position position="65"/>
    </location>
    <ligand>
        <name>a divalent metal cation</name>
        <dbReference type="ChEBI" id="CHEBI:60240"/>
    </ligand>
</feature>
<keyword evidence="10 11" id="KW-0119">Carbohydrate metabolism</keyword>
<evidence type="ECO:0000256" key="8">
    <source>
        <dbReference type="ARBA" id="ARBA00022723"/>
    </source>
</evidence>
<feature type="binding site" evidence="10">
    <location>
        <position position="65"/>
    </location>
    <ligand>
        <name>substrate</name>
    </ligand>
</feature>
<evidence type="ECO:0000256" key="2">
    <source>
        <dbReference type="ARBA" id="ARBA00001936"/>
    </source>
</evidence>
<feature type="binding site" evidence="10">
    <location>
        <position position="34"/>
    </location>
    <ligand>
        <name>a divalent metal cation</name>
        <dbReference type="ChEBI" id="CHEBI:60240"/>
    </ligand>
</feature>
<dbReference type="InterPro" id="IPR013785">
    <property type="entry name" value="Aldolase_TIM"/>
</dbReference>
<comment type="cofactor">
    <cofactor evidence="5">
        <name>Fe(2+)</name>
        <dbReference type="ChEBI" id="CHEBI:29033"/>
    </cofactor>
</comment>
<dbReference type="InterPro" id="IPR000056">
    <property type="entry name" value="Ribul_P_3_epim-like"/>
</dbReference>
<sequence>MVRIAPSILAADFAHLADEVKDVETAGIDLIHIDVMDGQFVPNITMGPNVVQSLRPLTTSELDVHLMIEEPERFIDDFIDAGADRLSVHVEACRHLHRVLQMVKHRGIKAGVALNPATPITHVKHVMPELDFLLIMTVNPGFGGQTFIEQMIEKIAEARQLFQQHSLAIPIQVDGGINSDTLKRCFTAGATEFVAGSAIFGKTDRKLAIERLKQL</sequence>
<protein>
    <recommendedName>
        <fullName evidence="7 10">Ribulose-phosphate 3-epimerase</fullName>
        <ecNumber evidence="7 10">5.1.3.1</ecNumber>
    </recommendedName>
</protein>
<evidence type="ECO:0000256" key="5">
    <source>
        <dbReference type="ARBA" id="ARBA00001954"/>
    </source>
</evidence>
<evidence type="ECO:0000256" key="11">
    <source>
        <dbReference type="PIRNR" id="PIRNR001461"/>
    </source>
</evidence>
<dbReference type="InterPro" id="IPR011060">
    <property type="entry name" value="RibuloseP-bd_barrel"/>
</dbReference>
<dbReference type="Proteomes" id="UP001596022">
    <property type="component" value="Unassembled WGS sequence"/>
</dbReference>
<dbReference type="Gene3D" id="3.20.20.70">
    <property type="entry name" value="Aldolase class I"/>
    <property type="match status" value="1"/>
</dbReference>
<keyword evidence="9 10" id="KW-0413">Isomerase</keyword>
<dbReference type="NCBIfam" id="TIGR01163">
    <property type="entry name" value="rpe"/>
    <property type="match status" value="1"/>
</dbReference>
<comment type="pathway">
    <text evidence="10">Carbohydrate degradation.</text>
</comment>
<comment type="function">
    <text evidence="10">Catalyzes the reversible epimerization of D-ribulose 5-phosphate to D-xylulose 5-phosphate.</text>
</comment>
<comment type="cofactor">
    <cofactor evidence="2">
        <name>Mn(2+)</name>
        <dbReference type="ChEBI" id="CHEBI:29035"/>
    </cofactor>
</comment>
<feature type="binding site" evidence="10">
    <location>
        <begin position="196"/>
        <end position="197"/>
    </location>
    <ligand>
        <name>substrate</name>
    </ligand>
</feature>
<dbReference type="CDD" id="cd00429">
    <property type="entry name" value="RPE"/>
    <property type="match status" value="1"/>
</dbReference>
<comment type="cofactor">
    <cofactor evidence="10">
        <name>a divalent metal cation</name>
        <dbReference type="ChEBI" id="CHEBI:60240"/>
    </cofactor>
    <text evidence="10">Binds 1 divalent metal cation per subunit.</text>
</comment>
<dbReference type="InterPro" id="IPR026019">
    <property type="entry name" value="Ribul_P_3_epim"/>
</dbReference>
<evidence type="ECO:0000256" key="10">
    <source>
        <dbReference type="HAMAP-Rule" id="MF_02227"/>
    </source>
</evidence>
<evidence type="ECO:0000256" key="7">
    <source>
        <dbReference type="ARBA" id="ARBA00013188"/>
    </source>
</evidence>
<name>A0ABV9GJK9_9BACL</name>
<comment type="caution">
    <text evidence="12">The sequence shown here is derived from an EMBL/GenBank/DDBJ whole genome shotgun (WGS) entry which is preliminary data.</text>
</comment>
<feature type="binding site" evidence="10">
    <location>
        <position position="7"/>
    </location>
    <ligand>
        <name>substrate</name>
    </ligand>
</feature>
<keyword evidence="8 10" id="KW-0479">Metal-binding</keyword>
<comment type="cofactor">
    <cofactor evidence="3">
        <name>Co(2+)</name>
        <dbReference type="ChEBI" id="CHEBI:48828"/>
    </cofactor>
</comment>
<comment type="catalytic activity">
    <reaction evidence="1 10 11">
        <text>D-ribulose 5-phosphate = D-xylulose 5-phosphate</text>
        <dbReference type="Rhea" id="RHEA:13677"/>
        <dbReference type="ChEBI" id="CHEBI:57737"/>
        <dbReference type="ChEBI" id="CHEBI:58121"/>
        <dbReference type="EC" id="5.1.3.1"/>
    </reaction>
</comment>
<accession>A0ABV9GJK9</accession>
<dbReference type="Pfam" id="PF00834">
    <property type="entry name" value="Ribul_P_3_epim"/>
    <property type="match status" value="1"/>
</dbReference>
<feature type="binding site" evidence="10">
    <location>
        <begin position="174"/>
        <end position="176"/>
    </location>
    <ligand>
        <name>substrate</name>
    </ligand>
</feature>
<dbReference type="GO" id="GO:0004750">
    <property type="term" value="F:D-ribulose-phosphate 3-epimerase activity"/>
    <property type="evidence" value="ECO:0007669"/>
    <property type="project" value="UniProtKB-EC"/>
</dbReference>
<dbReference type="EMBL" id="JBHSFW010000001">
    <property type="protein sequence ID" value="MFC4617298.1"/>
    <property type="molecule type" value="Genomic_DNA"/>
</dbReference>
<feature type="active site" description="Proton acceptor" evidence="10">
    <location>
        <position position="34"/>
    </location>
</feature>
<gene>
    <name evidence="10 12" type="primary">rpe</name>
    <name evidence="12" type="ORF">ACFO4N_00985</name>
</gene>
<dbReference type="EC" id="5.1.3.1" evidence="7 10"/>
<evidence type="ECO:0000256" key="1">
    <source>
        <dbReference type="ARBA" id="ARBA00001782"/>
    </source>
</evidence>
<comment type="cofactor">
    <cofactor evidence="4">
        <name>Zn(2+)</name>
        <dbReference type="ChEBI" id="CHEBI:29105"/>
    </cofactor>
</comment>
<dbReference type="SUPFAM" id="SSF51366">
    <property type="entry name" value="Ribulose-phoshate binding barrel"/>
    <property type="match status" value="1"/>
</dbReference>
<dbReference type="PIRSF" id="PIRSF001461">
    <property type="entry name" value="RPE"/>
    <property type="match status" value="1"/>
</dbReference>
<feature type="binding site" evidence="10">
    <location>
        <position position="32"/>
    </location>
    <ligand>
        <name>a divalent metal cation</name>
        <dbReference type="ChEBI" id="CHEBI:60240"/>
    </ligand>
</feature>
<evidence type="ECO:0000256" key="6">
    <source>
        <dbReference type="ARBA" id="ARBA00009541"/>
    </source>
</evidence>
<dbReference type="RefSeq" id="WP_376844352.1">
    <property type="nucleotide sequence ID" value="NZ_JBHSFW010000001.1"/>
</dbReference>
<comment type="similarity">
    <text evidence="6 10 11">Belongs to the ribulose-phosphate 3-epimerase family.</text>
</comment>
<keyword evidence="13" id="KW-1185">Reference proteome</keyword>
<evidence type="ECO:0000313" key="12">
    <source>
        <dbReference type="EMBL" id="MFC4617298.1"/>
    </source>
</evidence>
<evidence type="ECO:0000256" key="4">
    <source>
        <dbReference type="ARBA" id="ARBA00001947"/>
    </source>
</evidence>
<dbReference type="PROSITE" id="PS01086">
    <property type="entry name" value="RIBUL_P_3_EPIMER_2"/>
    <property type="match status" value="1"/>
</dbReference>
<evidence type="ECO:0000256" key="9">
    <source>
        <dbReference type="ARBA" id="ARBA00023235"/>
    </source>
</evidence>
<evidence type="ECO:0000256" key="3">
    <source>
        <dbReference type="ARBA" id="ARBA00001941"/>
    </source>
</evidence>
<dbReference type="NCBIfam" id="NF004076">
    <property type="entry name" value="PRK05581.1-4"/>
    <property type="match status" value="1"/>
</dbReference>
<feature type="active site" description="Proton donor" evidence="10">
    <location>
        <position position="174"/>
    </location>
</feature>